<comment type="similarity">
    <text evidence="2">Belongs to the MipA/OmpV family.</text>
</comment>
<dbReference type="PANTHER" id="PTHR38776">
    <property type="entry name" value="MLTA-INTERACTING PROTEIN-RELATED"/>
    <property type="match status" value="1"/>
</dbReference>
<sequence length="283" mass="30189">MRFYFAVVAAACIGSPVLAQSTPTAGPLPSPEQLVGRDTVTVAGGAAITPDYEGSNDYRFIPAAAVRGQISGISFNTRGTYLFVDVVPRNAKLQFDAGPIVGVRLNSRRNIDDNVVKLLPKRNTAFEGGGFVGVSLHGLTNPYDTLSFHVDVLHDFGNAHQSTTFSPNVEFSTPLSRTTYVGANIGAEFVSNKFADYYFSVTPADSVRTGGVLPPFNASGGMKNWKAGLLVNQSLSGDLLHGFSLFGLGQYSHLVGDFRRSPIVNDRGSASQWTGALGVAYTW</sequence>
<accession>A0ABP7LFR8</accession>
<dbReference type="PANTHER" id="PTHR38776:SF1">
    <property type="entry name" value="MLTA-INTERACTING PROTEIN-RELATED"/>
    <property type="match status" value="1"/>
</dbReference>
<evidence type="ECO:0008006" key="9">
    <source>
        <dbReference type="Google" id="ProtNLM"/>
    </source>
</evidence>
<dbReference type="RefSeq" id="WP_344699262.1">
    <property type="nucleotide sequence ID" value="NZ_BAABBM010000001.1"/>
</dbReference>
<protein>
    <recommendedName>
        <fullName evidence="9">MipA/OmpV family protein</fullName>
    </recommendedName>
</protein>
<dbReference type="EMBL" id="BAABBM010000001">
    <property type="protein sequence ID" value="GAA3898786.1"/>
    <property type="molecule type" value="Genomic_DNA"/>
</dbReference>
<comment type="subcellular location">
    <subcellularLocation>
        <location evidence="1">Cell outer membrane</location>
    </subcellularLocation>
</comment>
<evidence type="ECO:0000256" key="5">
    <source>
        <dbReference type="ARBA" id="ARBA00023237"/>
    </source>
</evidence>
<feature type="signal peptide" evidence="6">
    <location>
        <begin position="1"/>
        <end position="19"/>
    </location>
</feature>
<keyword evidence="3 6" id="KW-0732">Signal</keyword>
<dbReference type="Proteomes" id="UP001500827">
    <property type="component" value="Unassembled WGS sequence"/>
</dbReference>
<evidence type="ECO:0000256" key="6">
    <source>
        <dbReference type="SAM" id="SignalP"/>
    </source>
</evidence>
<proteinExistence type="inferred from homology"/>
<comment type="caution">
    <text evidence="7">The sequence shown here is derived from an EMBL/GenBank/DDBJ whole genome shotgun (WGS) entry which is preliminary data.</text>
</comment>
<dbReference type="Pfam" id="PF06629">
    <property type="entry name" value="MipA"/>
    <property type="match status" value="1"/>
</dbReference>
<evidence type="ECO:0000256" key="2">
    <source>
        <dbReference type="ARBA" id="ARBA00005722"/>
    </source>
</evidence>
<gene>
    <name evidence="7" type="ORF">GCM10022276_17140</name>
</gene>
<reference evidence="8" key="1">
    <citation type="journal article" date="2019" name="Int. J. Syst. Evol. Microbiol.">
        <title>The Global Catalogue of Microorganisms (GCM) 10K type strain sequencing project: providing services to taxonomists for standard genome sequencing and annotation.</title>
        <authorList>
            <consortium name="The Broad Institute Genomics Platform"/>
            <consortium name="The Broad Institute Genome Sequencing Center for Infectious Disease"/>
            <person name="Wu L."/>
            <person name="Ma J."/>
        </authorList>
    </citation>
    <scope>NUCLEOTIDE SEQUENCE [LARGE SCALE GENOMIC DNA]</scope>
    <source>
        <strain evidence="8">JCM 17543</strain>
    </source>
</reference>
<organism evidence="7 8">
    <name type="scientific">Sphingomonas limnosediminicola</name>
    <dbReference type="NCBI Taxonomy" id="940133"/>
    <lineage>
        <taxon>Bacteria</taxon>
        <taxon>Pseudomonadati</taxon>
        <taxon>Pseudomonadota</taxon>
        <taxon>Alphaproteobacteria</taxon>
        <taxon>Sphingomonadales</taxon>
        <taxon>Sphingomonadaceae</taxon>
        <taxon>Sphingomonas</taxon>
    </lineage>
</organism>
<evidence type="ECO:0000313" key="7">
    <source>
        <dbReference type="EMBL" id="GAA3898786.1"/>
    </source>
</evidence>
<keyword evidence="8" id="KW-1185">Reference proteome</keyword>
<evidence type="ECO:0000256" key="3">
    <source>
        <dbReference type="ARBA" id="ARBA00022729"/>
    </source>
</evidence>
<evidence type="ECO:0000256" key="4">
    <source>
        <dbReference type="ARBA" id="ARBA00023136"/>
    </source>
</evidence>
<name>A0ABP7LFR8_9SPHN</name>
<dbReference type="InterPro" id="IPR010583">
    <property type="entry name" value="MipA"/>
</dbReference>
<evidence type="ECO:0000313" key="8">
    <source>
        <dbReference type="Proteomes" id="UP001500827"/>
    </source>
</evidence>
<keyword evidence="5" id="KW-0998">Cell outer membrane</keyword>
<feature type="chain" id="PRO_5046496232" description="MipA/OmpV family protein" evidence="6">
    <location>
        <begin position="20"/>
        <end position="283"/>
    </location>
</feature>
<evidence type="ECO:0000256" key="1">
    <source>
        <dbReference type="ARBA" id="ARBA00004442"/>
    </source>
</evidence>
<keyword evidence="4" id="KW-0472">Membrane</keyword>